<dbReference type="AlphaFoldDB" id="A0A3M2RKZ1"/>
<dbReference type="PANTHER" id="PTHR43777:SF1">
    <property type="entry name" value="MOLYBDENUM COFACTOR CYTIDYLYLTRANSFERASE"/>
    <property type="match status" value="1"/>
</dbReference>
<dbReference type="InterPro" id="IPR025877">
    <property type="entry name" value="MobA-like_NTP_Trfase"/>
</dbReference>
<evidence type="ECO:0000256" key="1">
    <source>
        <dbReference type="ARBA" id="ARBA00022842"/>
    </source>
</evidence>
<protein>
    <submittedName>
        <fullName evidence="3">MobA-like NTP transferase domain protein</fullName>
    </submittedName>
</protein>
<dbReference type="Pfam" id="PF12804">
    <property type="entry name" value="NTP_transf_3"/>
    <property type="match status" value="1"/>
</dbReference>
<reference evidence="3 4" key="1">
    <citation type="submission" date="2018-08" db="EMBL/GenBank/DDBJ databases">
        <title>Whole Genome Sequence of the Moderate Halophilic Marine Bacterium Marinobacter litoralis Sw-45.</title>
        <authorList>
            <person name="Musa H."/>
        </authorList>
    </citation>
    <scope>NUCLEOTIDE SEQUENCE [LARGE SCALE GENOMIC DNA]</scope>
    <source>
        <strain evidence="3 4">Sw-45</strain>
    </source>
</reference>
<keyword evidence="1" id="KW-0460">Magnesium</keyword>
<dbReference type="InterPro" id="IPR029044">
    <property type="entry name" value="Nucleotide-diphossugar_trans"/>
</dbReference>
<organism evidence="3 4">
    <name type="scientific">Marinobacter litoralis</name>
    <dbReference type="NCBI Taxonomy" id="187981"/>
    <lineage>
        <taxon>Bacteria</taxon>
        <taxon>Pseudomonadati</taxon>
        <taxon>Pseudomonadota</taxon>
        <taxon>Gammaproteobacteria</taxon>
        <taxon>Pseudomonadales</taxon>
        <taxon>Marinobacteraceae</taxon>
        <taxon>Marinobacter</taxon>
    </lineage>
</organism>
<dbReference type="PANTHER" id="PTHR43777">
    <property type="entry name" value="MOLYBDENUM COFACTOR CYTIDYLYLTRANSFERASE"/>
    <property type="match status" value="1"/>
</dbReference>
<name>A0A3M2RKZ1_9GAMM</name>
<evidence type="ECO:0000313" key="4">
    <source>
        <dbReference type="Proteomes" id="UP000265903"/>
    </source>
</evidence>
<keyword evidence="3" id="KW-0808">Transferase</keyword>
<accession>A0A3M2RKZ1</accession>
<feature type="domain" description="MobA-like NTP transferase" evidence="2">
    <location>
        <begin position="2"/>
        <end position="67"/>
    </location>
</feature>
<comment type="caution">
    <text evidence="3">The sequence shown here is derived from an EMBL/GenBank/DDBJ whole genome shotgun (WGS) entry which is preliminary data.</text>
</comment>
<dbReference type="Gene3D" id="3.90.550.10">
    <property type="entry name" value="Spore Coat Polysaccharide Biosynthesis Protein SpsA, Chain A"/>
    <property type="match status" value="1"/>
</dbReference>
<dbReference type="Proteomes" id="UP000265903">
    <property type="component" value="Unassembled WGS sequence"/>
</dbReference>
<gene>
    <name evidence="3" type="ORF">DOQ08_00619</name>
</gene>
<evidence type="ECO:0000259" key="2">
    <source>
        <dbReference type="Pfam" id="PF12804"/>
    </source>
</evidence>
<sequence length="98" mass="10833">MLVGDQPLLAEQGLLRLHRSVRQAPGQVWAADYGARVGVPAWIPRSLWPEVLRLQGDSGAGRVLNQARANRVDIAGVELDVDTPARWQQIKQMLAEQT</sequence>
<evidence type="ECO:0000313" key="3">
    <source>
        <dbReference type="EMBL" id="RMJ05941.1"/>
    </source>
</evidence>
<dbReference type="EMBL" id="QMDL01000001">
    <property type="protein sequence ID" value="RMJ05941.1"/>
    <property type="molecule type" value="Genomic_DNA"/>
</dbReference>
<proteinExistence type="predicted"/>
<keyword evidence="4" id="KW-1185">Reference proteome</keyword>
<dbReference type="GO" id="GO:0016779">
    <property type="term" value="F:nucleotidyltransferase activity"/>
    <property type="evidence" value="ECO:0007669"/>
    <property type="project" value="UniProtKB-ARBA"/>
</dbReference>